<dbReference type="InterPro" id="IPR051923">
    <property type="entry name" value="Glycosyl_Hydrolase_39"/>
</dbReference>
<organism evidence="2 3">
    <name type="scientific">Microbacterium gilvum</name>
    <dbReference type="NCBI Taxonomy" id="1336204"/>
    <lineage>
        <taxon>Bacteria</taxon>
        <taxon>Bacillati</taxon>
        <taxon>Actinomycetota</taxon>
        <taxon>Actinomycetes</taxon>
        <taxon>Micrococcales</taxon>
        <taxon>Microbacteriaceae</taxon>
        <taxon>Microbacterium</taxon>
    </lineage>
</organism>
<name>A0ABP9AAZ2_9MICO</name>
<dbReference type="InterPro" id="IPR017853">
    <property type="entry name" value="GH"/>
</dbReference>
<sequence>MSRPSPLRRMPVLALAAALIAAVLVPFSAAPADAASAPRITDPVTMYDASWVVVTFASASTTVTYSAEDENGVVAGSGSGWAYGGKGTLDLTALGPGYYDLTITDAAGSTTTSIGIVSQLKASTDTSRFGITAHPDIHAASVDQTAAADAVGVATVRVDWRWETATVTRSGVTQDAKVTSEVDRLLAAGIRPVLVLAYYGSCDGGKTPSSRACIAAYADFAAKTARLYGTRVDYAVYNEPNAETNTSTCGKTPACYIALLKPASQAIKAAVPRATVTGPAVGAADGWWDEGGQARTWFAEFAALGGLAYVDQVTIHAYTLASTPEGKGENAVRVAKEIMAKAGRDLPLVVEEAGYTTAAGGLPEHAAGAFLVRDAALVLAAGATRYMPYNLIDAWNAPDNAAANFGLFHHEDVASGSVSPKHAAVTMAVLSRFVQNGVLTVEETGNDDVHSVKVTWPDGRVGRIVWAVAQAHAIAVADGGTVTVKDVYGDEASATAVANLTVLAVGGHPVYLTGTAAGTLQVLQ</sequence>
<keyword evidence="1" id="KW-0732">Signal</keyword>
<proteinExistence type="predicted"/>
<accession>A0ABP9AAZ2</accession>
<evidence type="ECO:0000313" key="2">
    <source>
        <dbReference type="EMBL" id="GAA4777183.1"/>
    </source>
</evidence>
<dbReference type="InterPro" id="IPR006311">
    <property type="entry name" value="TAT_signal"/>
</dbReference>
<protein>
    <submittedName>
        <fullName evidence="2">Uncharacterized protein</fullName>
    </submittedName>
</protein>
<dbReference type="EMBL" id="BAABKO010000004">
    <property type="protein sequence ID" value="GAA4777183.1"/>
    <property type="molecule type" value="Genomic_DNA"/>
</dbReference>
<comment type="caution">
    <text evidence="2">The sequence shown here is derived from an EMBL/GenBank/DDBJ whole genome shotgun (WGS) entry which is preliminary data.</text>
</comment>
<gene>
    <name evidence="2" type="ORF">GCM10023351_22410</name>
</gene>
<keyword evidence="3" id="KW-1185">Reference proteome</keyword>
<dbReference type="Gene3D" id="3.20.20.80">
    <property type="entry name" value="Glycosidases"/>
    <property type="match status" value="1"/>
</dbReference>
<feature type="signal peptide" evidence="1">
    <location>
        <begin position="1"/>
        <end position="34"/>
    </location>
</feature>
<dbReference type="SUPFAM" id="SSF51445">
    <property type="entry name" value="(Trans)glycosidases"/>
    <property type="match status" value="1"/>
</dbReference>
<dbReference type="PROSITE" id="PS51318">
    <property type="entry name" value="TAT"/>
    <property type="match status" value="1"/>
</dbReference>
<feature type="chain" id="PRO_5047243290" evidence="1">
    <location>
        <begin position="35"/>
        <end position="524"/>
    </location>
</feature>
<evidence type="ECO:0000256" key="1">
    <source>
        <dbReference type="SAM" id="SignalP"/>
    </source>
</evidence>
<reference evidence="3" key="1">
    <citation type="journal article" date="2019" name="Int. J. Syst. Evol. Microbiol.">
        <title>The Global Catalogue of Microorganisms (GCM) 10K type strain sequencing project: providing services to taxonomists for standard genome sequencing and annotation.</title>
        <authorList>
            <consortium name="The Broad Institute Genomics Platform"/>
            <consortium name="The Broad Institute Genome Sequencing Center for Infectious Disease"/>
            <person name="Wu L."/>
            <person name="Ma J."/>
        </authorList>
    </citation>
    <scope>NUCLEOTIDE SEQUENCE [LARGE SCALE GENOMIC DNA]</scope>
    <source>
        <strain evidence="3">JCM 18537</strain>
    </source>
</reference>
<dbReference type="PANTHER" id="PTHR12631:SF10">
    <property type="entry name" value="BETA-XYLOSIDASE-LIKE PROTEIN-RELATED"/>
    <property type="match status" value="1"/>
</dbReference>
<dbReference type="PANTHER" id="PTHR12631">
    <property type="entry name" value="ALPHA-L-IDURONIDASE"/>
    <property type="match status" value="1"/>
</dbReference>
<dbReference type="Proteomes" id="UP001501645">
    <property type="component" value="Unassembled WGS sequence"/>
</dbReference>
<evidence type="ECO:0000313" key="3">
    <source>
        <dbReference type="Proteomes" id="UP001501645"/>
    </source>
</evidence>